<name>A0AAV3R4Q1_LITER</name>
<evidence type="ECO:0000313" key="1">
    <source>
        <dbReference type="EMBL" id="GAA0170211.1"/>
    </source>
</evidence>
<organism evidence="1 2">
    <name type="scientific">Lithospermum erythrorhizon</name>
    <name type="common">Purple gromwell</name>
    <name type="synonym">Lithospermum officinale var. erythrorhizon</name>
    <dbReference type="NCBI Taxonomy" id="34254"/>
    <lineage>
        <taxon>Eukaryota</taxon>
        <taxon>Viridiplantae</taxon>
        <taxon>Streptophyta</taxon>
        <taxon>Embryophyta</taxon>
        <taxon>Tracheophyta</taxon>
        <taxon>Spermatophyta</taxon>
        <taxon>Magnoliopsida</taxon>
        <taxon>eudicotyledons</taxon>
        <taxon>Gunneridae</taxon>
        <taxon>Pentapetalae</taxon>
        <taxon>asterids</taxon>
        <taxon>lamiids</taxon>
        <taxon>Boraginales</taxon>
        <taxon>Boraginaceae</taxon>
        <taxon>Boraginoideae</taxon>
        <taxon>Lithospermeae</taxon>
        <taxon>Lithospermum</taxon>
    </lineage>
</organism>
<proteinExistence type="predicted"/>
<dbReference type="AlphaFoldDB" id="A0AAV3R4Q1"/>
<accession>A0AAV3R4Q1</accession>
<dbReference type="Proteomes" id="UP001454036">
    <property type="component" value="Unassembled WGS sequence"/>
</dbReference>
<evidence type="ECO:0000313" key="2">
    <source>
        <dbReference type="Proteomes" id="UP001454036"/>
    </source>
</evidence>
<sequence length="111" mass="12207">MATSTKLLYSQYIAQLSSVYQDLHRSATYAQQVVKEFEDRAIALVAAKIAEEDVERLSEKVVDLKSQRLSAGSPLSWRIAGAILNFQEKVLSLPFKGEIGGSPPFFASNSV</sequence>
<reference evidence="1 2" key="1">
    <citation type="submission" date="2024-01" db="EMBL/GenBank/DDBJ databases">
        <title>The complete chloroplast genome sequence of Lithospermum erythrorhizon: insights into the phylogenetic relationship among Boraginaceae species and the maternal lineages of purple gromwells.</title>
        <authorList>
            <person name="Okada T."/>
            <person name="Watanabe K."/>
        </authorList>
    </citation>
    <scope>NUCLEOTIDE SEQUENCE [LARGE SCALE GENOMIC DNA]</scope>
</reference>
<comment type="caution">
    <text evidence="1">The sequence shown here is derived from an EMBL/GenBank/DDBJ whole genome shotgun (WGS) entry which is preliminary data.</text>
</comment>
<protein>
    <submittedName>
        <fullName evidence="1">Uncharacterized protein</fullName>
    </submittedName>
</protein>
<gene>
    <name evidence="1" type="ORF">LIER_24521</name>
</gene>
<keyword evidence="2" id="KW-1185">Reference proteome</keyword>
<dbReference type="EMBL" id="BAABME010007144">
    <property type="protein sequence ID" value="GAA0170211.1"/>
    <property type="molecule type" value="Genomic_DNA"/>
</dbReference>